<dbReference type="Pfam" id="PF02518">
    <property type="entry name" value="HATPase_c"/>
    <property type="match status" value="1"/>
</dbReference>
<evidence type="ECO:0000256" key="7">
    <source>
        <dbReference type="ARBA" id="ARBA00022692"/>
    </source>
</evidence>
<keyword evidence="6" id="KW-0808">Transferase</keyword>
<organism evidence="19 20">
    <name type="scientific">Mycolicibacterium parafortuitum</name>
    <name type="common">Mycobacterium parafortuitum</name>
    <dbReference type="NCBI Taxonomy" id="39692"/>
    <lineage>
        <taxon>Bacteria</taxon>
        <taxon>Bacillati</taxon>
        <taxon>Actinomycetota</taxon>
        <taxon>Actinomycetes</taxon>
        <taxon>Mycobacteriales</taxon>
        <taxon>Mycobacteriaceae</taxon>
        <taxon>Mycolicibacterium</taxon>
    </lineage>
</organism>
<feature type="transmembrane region" description="Helical" evidence="16">
    <location>
        <begin position="38"/>
        <end position="58"/>
    </location>
</feature>
<dbReference type="PRINTS" id="PR00344">
    <property type="entry name" value="BCTRLSENSOR"/>
</dbReference>
<keyword evidence="8" id="KW-0547">Nucleotide-binding</keyword>
<evidence type="ECO:0000256" key="2">
    <source>
        <dbReference type="ARBA" id="ARBA00004651"/>
    </source>
</evidence>
<evidence type="ECO:0000256" key="5">
    <source>
        <dbReference type="ARBA" id="ARBA00022553"/>
    </source>
</evidence>
<keyword evidence="12" id="KW-0902">Two-component regulatory system</keyword>
<evidence type="ECO:0000256" key="14">
    <source>
        <dbReference type="ARBA" id="ARBA00035305"/>
    </source>
</evidence>
<dbReference type="InterPro" id="IPR047669">
    <property type="entry name" value="MtrAB_MtrB"/>
</dbReference>
<evidence type="ECO:0000259" key="18">
    <source>
        <dbReference type="PROSITE" id="PS50885"/>
    </source>
</evidence>
<dbReference type="GO" id="GO:0000155">
    <property type="term" value="F:phosphorelay sensor kinase activity"/>
    <property type="evidence" value="ECO:0007669"/>
    <property type="project" value="InterPro"/>
</dbReference>
<dbReference type="Pfam" id="PF00512">
    <property type="entry name" value="HisKA"/>
    <property type="match status" value="1"/>
</dbReference>
<dbReference type="InterPro" id="IPR036890">
    <property type="entry name" value="HATPase_C_sf"/>
</dbReference>
<dbReference type="Pfam" id="PF00672">
    <property type="entry name" value="HAMP"/>
    <property type="match status" value="1"/>
</dbReference>
<keyword evidence="10" id="KW-0067">ATP-binding</keyword>
<evidence type="ECO:0000256" key="8">
    <source>
        <dbReference type="ARBA" id="ARBA00022741"/>
    </source>
</evidence>
<dbReference type="PROSITE" id="PS50885">
    <property type="entry name" value="HAMP"/>
    <property type="match status" value="1"/>
</dbReference>
<dbReference type="PANTHER" id="PTHR43547:SF2">
    <property type="entry name" value="HYBRID SIGNAL TRANSDUCTION HISTIDINE KINASE C"/>
    <property type="match status" value="1"/>
</dbReference>
<dbReference type="CDD" id="cd00075">
    <property type="entry name" value="HATPase"/>
    <property type="match status" value="1"/>
</dbReference>
<dbReference type="SUPFAM" id="SSF47384">
    <property type="entry name" value="Homodimeric domain of signal transducing histidine kinase"/>
    <property type="match status" value="1"/>
</dbReference>
<dbReference type="RefSeq" id="WP_104863154.1">
    <property type="nucleotide sequence ID" value="NZ_AP022598.1"/>
</dbReference>
<feature type="compositionally biased region" description="Basic and acidic residues" evidence="15">
    <location>
        <begin position="539"/>
        <end position="548"/>
    </location>
</feature>
<comment type="catalytic activity">
    <reaction evidence="1">
        <text>ATP + protein L-histidine = ADP + protein N-phospho-L-histidine.</text>
        <dbReference type="EC" id="2.7.13.3"/>
    </reaction>
</comment>
<dbReference type="FunFam" id="1.10.287.130:FF:000010">
    <property type="entry name" value="Two-component sensor histidine kinase"/>
    <property type="match status" value="1"/>
</dbReference>
<feature type="transmembrane region" description="Helical" evidence="16">
    <location>
        <begin position="216"/>
        <end position="234"/>
    </location>
</feature>
<dbReference type="CDD" id="cd06225">
    <property type="entry name" value="HAMP"/>
    <property type="match status" value="1"/>
</dbReference>
<dbReference type="EMBL" id="AP022598">
    <property type="protein sequence ID" value="BBY78718.1"/>
    <property type="molecule type" value="Genomic_DNA"/>
</dbReference>
<dbReference type="InterPro" id="IPR005467">
    <property type="entry name" value="His_kinase_dom"/>
</dbReference>
<dbReference type="InterPro" id="IPR003661">
    <property type="entry name" value="HisK_dim/P_dom"/>
</dbReference>
<dbReference type="SMART" id="SM00387">
    <property type="entry name" value="HATPase_c"/>
    <property type="match status" value="1"/>
</dbReference>
<evidence type="ECO:0000256" key="6">
    <source>
        <dbReference type="ARBA" id="ARBA00022679"/>
    </source>
</evidence>
<evidence type="ECO:0000259" key="17">
    <source>
        <dbReference type="PROSITE" id="PS50109"/>
    </source>
</evidence>
<keyword evidence="5" id="KW-0597">Phosphoprotein</keyword>
<dbReference type="SUPFAM" id="SSF158472">
    <property type="entry name" value="HAMP domain-like"/>
    <property type="match status" value="1"/>
</dbReference>
<accession>A0A7I7UBB5</accession>
<dbReference type="Gene3D" id="1.10.287.130">
    <property type="match status" value="1"/>
</dbReference>
<evidence type="ECO:0000256" key="11">
    <source>
        <dbReference type="ARBA" id="ARBA00022989"/>
    </source>
</evidence>
<dbReference type="InterPro" id="IPR036097">
    <property type="entry name" value="HisK_dim/P_sf"/>
</dbReference>
<evidence type="ECO:0000256" key="9">
    <source>
        <dbReference type="ARBA" id="ARBA00022777"/>
    </source>
</evidence>
<dbReference type="FunFam" id="3.30.565.10:FF:000013">
    <property type="entry name" value="Two-component sensor histidine kinase"/>
    <property type="match status" value="1"/>
</dbReference>
<keyword evidence="13 16" id="KW-0472">Membrane</keyword>
<evidence type="ECO:0000313" key="19">
    <source>
        <dbReference type="EMBL" id="BBY78718.1"/>
    </source>
</evidence>
<evidence type="ECO:0000256" key="3">
    <source>
        <dbReference type="ARBA" id="ARBA00012438"/>
    </source>
</evidence>
<keyword evidence="4" id="KW-1003">Cell membrane</keyword>
<dbReference type="CDD" id="cd00082">
    <property type="entry name" value="HisKA"/>
    <property type="match status" value="1"/>
</dbReference>
<reference evidence="19 20" key="1">
    <citation type="journal article" date="2019" name="Emerg. Microbes Infect.">
        <title>Comprehensive subspecies identification of 175 nontuberculous mycobacteria species based on 7547 genomic profiles.</title>
        <authorList>
            <person name="Matsumoto Y."/>
            <person name="Kinjo T."/>
            <person name="Motooka D."/>
            <person name="Nabeya D."/>
            <person name="Jung N."/>
            <person name="Uechi K."/>
            <person name="Horii T."/>
            <person name="Iida T."/>
            <person name="Fujita J."/>
            <person name="Nakamura S."/>
        </authorList>
    </citation>
    <scope>NUCLEOTIDE SEQUENCE [LARGE SCALE GENOMIC DNA]</scope>
    <source>
        <strain evidence="19 20">JCM 6367</strain>
    </source>
</reference>
<dbReference type="PROSITE" id="PS50109">
    <property type="entry name" value="HIS_KIN"/>
    <property type="match status" value="1"/>
</dbReference>
<feature type="region of interest" description="Disordered" evidence="15">
    <location>
        <begin position="519"/>
        <end position="548"/>
    </location>
</feature>
<evidence type="ECO:0000256" key="15">
    <source>
        <dbReference type="SAM" id="MobiDB-lite"/>
    </source>
</evidence>
<dbReference type="InterPro" id="IPR004358">
    <property type="entry name" value="Sig_transdc_His_kin-like_C"/>
</dbReference>
<keyword evidence="11 16" id="KW-1133">Transmembrane helix</keyword>
<dbReference type="GO" id="GO:0005886">
    <property type="term" value="C:plasma membrane"/>
    <property type="evidence" value="ECO:0007669"/>
    <property type="project" value="UniProtKB-SubCell"/>
</dbReference>
<feature type="domain" description="HAMP" evidence="18">
    <location>
        <begin position="231"/>
        <end position="283"/>
    </location>
</feature>
<dbReference type="InterPro" id="IPR003594">
    <property type="entry name" value="HATPase_dom"/>
</dbReference>
<evidence type="ECO:0000256" key="16">
    <source>
        <dbReference type="SAM" id="Phobius"/>
    </source>
</evidence>
<dbReference type="GO" id="GO:0005524">
    <property type="term" value="F:ATP binding"/>
    <property type="evidence" value="ECO:0007669"/>
    <property type="project" value="UniProtKB-KW"/>
</dbReference>
<dbReference type="Gene3D" id="6.10.340.10">
    <property type="match status" value="1"/>
</dbReference>
<proteinExistence type="predicted"/>
<evidence type="ECO:0000256" key="4">
    <source>
        <dbReference type="ARBA" id="ARBA00022475"/>
    </source>
</evidence>
<evidence type="ECO:0000256" key="1">
    <source>
        <dbReference type="ARBA" id="ARBA00000085"/>
    </source>
</evidence>
<dbReference type="InterPro" id="IPR003660">
    <property type="entry name" value="HAMP_dom"/>
</dbReference>
<feature type="domain" description="Histidine kinase" evidence="17">
    <location>
        <begin position="298"/>
        <end position="515"/>
    </location>
</feature>
<dbReference type="Proteomes" id="UP000466554">
    <property type="component" value="Chromosome"/>
</dbReference>
<name>A0A7I7UBB5_MYCPF</name>
<dbReference type="PANTHER" id="PTHR43547">
    <property type="entry name" value="TWO-COMPONENT HISTIDINE KINASE"/>
    <property type="match status" value="1"/>
</dbReference>
<dbReference type="SMART" id="SM00304">
    <property type="entry name" value="HAMP"/>
    <property type="match status" value="1"/>
</dbReference>
<dbReference type="SUPFAM" id="SSF55874">
    <property type="entry name" value="ATPase domain of HSP90 chaperone/DNA topoisomerase II/histidine kinase"/>
    <property type="match status" value="1"/>
</dbReference>
<sequence>MIFGSRRRIHRRSAPLLRGLAALGRALSLVWRRSLQLRVVTLTLGLSLAVIMVLGFVLTSQITDRILEVKVGAATEEIERARTTVSGIVGGEETRSLDSSLQLARNTLIDRKADAGAGLAGTFDAVLVVPGDGPRAATAAGPVDQIPATLRDFVKAGQVSYQYSTVHTDGFSGPALIVGSPTSSPVTNLELYLIFPLNNEDSTIALVRGTMATGGVVLLGLLAAIALLVARQIVLPVRSASRIAERFAEGHLTERMPVRGEDDMARLAVSFNDMAESLHRQITQLEEFGNLQRRFTSDVSHELRTPLTTVRMAADLIHDHAEDLDPALRRSTELMVSELDRFESLLNDLLEISRHDAGVAELAVEAVDLRSIVQRALDNVGHLAEGASVEMIVDMPTEDVIAEVDPRRVERILRNLIANAIDHAEHKPVRIRMAADADTVAVTVRDYGVGLRPGEEKLVFSRFWRADPSRVRRSGGTGLGLAISIEDARLHQGRLEAWGEPGKGACFRLTLPLVRGHKVTSSPLPVKPIERPAGAPNRRVREPAGEGV</sequence>
<keyword evidence="7 16" id="KW-0812">Transmembrane</keyword>
<evidence type="ECO:0000256" key="13">
    <source>
        <dbReference type="ARBA" id="ARBA00023136"/>
    </source>
</evidence>
<keyword evidence="9 19" id="KW-0418">Kinase</keyword>
<dbReference type="NCBIfam" id="NF040691">
    <property type="entry name" value="MtrAB_MtrB"/>
    <property type="match status" value="1"/>
</dbReference>
<evidence type="ECO:0000313" key="20">
    <source>
        <dbReference type="Proteomes" id="UP000466554"/>
    </source>
</evidence>
<evidence type="ECO:0000256" key="10">
    <source>
        <dbReference type="ARBA" id="ARBA00022840"/>
    </source>
</evidence>
<dbReference type="EC" id="2.7.13.3" evidence="3"/>
<protein>
    <recommendedName>
        <fullName evidence="14">Sensor histidine kinase MtrB</fullName>
        <ecNumber evidence="3">2.7.13.3</ecNumber>
    </recommendedName>
</protein>
<comment type="subcellular location">
    <subcellularLocation>
        <location evidence="2">Cell membrane</location>
        <topology evidence="2">Multi-pass membrane protein</topology>
    </subcellularLocation>
</comment>
<dbReference type="Gene3D" id="3.30.565.10">
    <property type="entry name" value="Histidine kinase-like ATPase, C-terminal domain"/>
    <property type="match status" value="1"/>
</dbReference>
<evidence type="ECO:0000256" key="12">
    <source>
        <dbReference type="ARBA" id="ARBA00023012"/>
    </source>
</evidence>
<gene>
    <name evidence="19" type="primary">mtrB</name>
    <name evidence="19" type="ORF">MPRF_56170</name>
</gene>
<dbReference type="SMART" id="SM00388">
    <property type="entry name" value="HisKA"/>
    <property type="match status" value="1"/>
</dbReference>
<dbReference type="AlphaFoldDB" id="A0A7I7UBB5"/>